<protein>
    <recommendedName>
        <fullName evidence="3">Aminoglycoside phosphotransferase domain-containing protein</fullName>
    </recommendedName>
</protein>
<accession>A0A6V8LR40</accession>
<dbReference type="Proteomes" id="UP000494245">
    <property type="component" value="Unassembled WGS sequence"/>
</dbReference>
<dbReference type="EMBL" id="BLTE01000013">
    <property type="protein sequence ID" value="GFK94953.1"/>
    <property type="molecule type" value="Genomic_DNA"/>
</dbReference>
<sequence length="364" mass="39136">MSSDAEALWERLAGGPVLARRLSSNGRNSRVYRLELPGGGLLAGKRYPQNPADPRDRLGAELAGLTLCRRAGLRVPEPVAFSREEGALLMEFVRGEPVGDPGESGVDEAVAFLAALRALSAQLPGQAEVALECGRDLSPGPLSGGQSPGHRVFLAPASEACFTGQALAANLEVRLQRLEAARGEEPEYAALTELVSALRARFARALRESPAGFGPTWETPLPEAQRTLSPSDFGFHNALRLSGGGLCFLDLEYFGRDDPAKTLCDFVLHPGMALPDHLAGRFLAGAGRALLEAGGAGRSVAAFPFYALKWCAIVLNEFVAADRARRDFAGRDTRRETLRRQLALATRILEDLDERHAWFGSRLA</sequence>
<reference evidence="1 2" key="2">
    <citation type="submission" date="2020-05" db="EMBL/GenBank/DDBJ databases">
        <title>Draft genome sequence of Desulfovibrio sp. strainFSS-1.</title>
        <authorList>
            <person name="Shimoshige H."/>
            <person name="Kobayashi H."/>
            <person name="Maekawa T."/>
        </authorList>
    </citation>
    <scope>NUCLEOTIDE SEQUENCE [LARGE SCALE GENOMIC DNA]</scope>
    <source>
        <strain evidence="1 2">SIID29052-01</strain>
    </source>
</reference>
<dbReference type="SUPFAM" id="SSF56112">
    <property type="entry name" value="Protein kinase-like (PK-like)"/>
    <property type="match status" value="1"/>
</dbReference>
<gene>
    <name evidence="1" type="ORF">NNJEOMEG_02801</name>
</gene>
<proteinExistence type="predicted"/>
<reference evidence="1 2" key="1">
    <citation type="submission" date="2020-04" db="EMBL/GenBank/DDBJ databases">
        <authorList>
            <consortium name="Desulfovibrio sp. FSS-1 genome sequencing consortium"/>
            <person name="Shimoshige H."/>
            <person name="Kobayashi H."/>
            <person name="Maekawa T."/>
        </authorList>
    </citation>
    <scope>NUCLEOTIDE SEQUENCE [LARGE SCALE GENOMIC DNA]</scope>
    <source>
        <strain evidence="1 2">SIID29052-01</strain>
    </source>
</reference>
<dbReference type="RefSeq" id="WP_173085537.1">
    <property type="nucleotide sequence ID" value="NZ_BLTE01000013.1"/>
</dbReference>
<dbReference type="AlphaFoldDB" id="A0A6V8LR40"/>
<dbReference type="Gene3D" id="3.30.200.20">
    <property type="entry name" value="Phosphorylase Kinase, domain 1"/>
    <property type="match status" value="1"/>
</dbReference>
<dbReference type="InterPro" id="IPR011009">
    <property type="entry name" value="Kinase-like_dom_sf"/>
</dbReference>
<evidence type="ECO:0008006" key="3">
    <source>
        <dbReference type="Google" id="ProtNLM"/>
    </source>
</evidence>
<name>A0A6V8LR40_9BACT</name>
<organism evidence="1 2">
    <name type="scientific">Fundidesulfovibrio magnetotacticus</name>
    <dbReference type="NCBI Taxonomy" id="2730080"/>
    <lineage>
        <taxon>Bacteria</taxon>
        <taxon>Pseudomonadati</taxon>
        <taxon>Thermodesulfobacteriota</taxon>
        <taxon>Desulfovibrionia</taxon>
        <taxon>Desulfovibrionales</taxon>
        <taxon>Desulfovibrionaceae</taxon>
        <taxon>Fundidesulfovibrio</taxon>
    </lineage>
</organism>
<evidence type="ECO:0000313" key="2">
    <source>
        <dbReference type="Proteomes" id="UP000494245"/>
    </source>
</evidence>
<comment type="caution">
    <text evidence="1">The sequence shown here is derived from an EMBL/GenBank/DDBJ whole genome shotgun (WGS) entry which is preliminary data.</text>
</comment>
<keyword evidence="2" id="KW-1185">Reference proteome</keyword>
<evidence type="ECO:0000313" key="1">
    <source>
        <dbReference type="EMBL" id="GFK94953.1"/>
    </source>
</evidence>